<accession>M7BTB3</accession>
<feature type="compositionally biased region" description="Polar residues" evidence="1">
    <location>
        <begin position="102"/>
        <end position="119"/>
    </location>
</feature>
<dbReference type="PANTHER" id="PTHR47595:SF1">
    <property type="entry name" value="MYB_SANT-LIKE DNA-BINDING DOMAIN-CONTAINING PROTEIN"/>
    <property type="match status" value="1"/>
</dbReference>
<name>M7BTB3_CHEMY</name>
<sequence>MPPRARQSPVWSNGEVLDLISVWGEEAVQSQLCSSYRNYDTFRQISRDTMEMGHDRDTLQCRVKVKELRNAYHKAREANRRSGAAPMTCHFYKELDAILRGNPTSTLKTTMDNSEPSSTRQEEESGSEDAEEEGDSPSS</sequence>
<evidence type="ECO:0000313" key="3">
    <source>
        <dbReference type="EMBL" id="EMP39015.1"/>
    </source>
</evidence>
<evidence type="ECO:0000256" key="1">
    <source>
        <dbReference type="SAM" id="MobiDB-lite"/>
    </source>
</evidence>
<dbReference type="Proteomes" id="UP000031443">
    <property type="component" value="Unassembled WGS sequence"/>
</dbReference>
<dbReference type="InterPro" id="IPR044822">
    <property type="entry name" value="Myb_DNA-bind_4"/>
</dbReference>
<evidence type="ECO:0000313" key="4">
    <source>
        <dbReference type="Proteomes" id="UP000031443"/>
    </source>
</evidence>
<proteinExistence type="predicted"/>
<dbReference type="AlphaFoldDB" id="M7BTB3"/>
<dbReference type="Gene3D" id="1.10.10.60">
    <property type="entry name" value="Homeodomain-like"/>
    <property type="match status" value="1"/>
</dbReference>
<dbReference type="Pfam" id="PF13837">
    <property type="entry name" value="Myb_DNA-bind_4"/>
    <property type="match status" value="1"/>
</dbReference>
<keyword evidence="4" id="KW-1185">Reference proteome</keyword>
<reference evidence="4" key="1">
    <citation type="journal article" date="2013" name="Nat. Genet.">
        <title>The draft genomes of soft-shell turtle and green sea turtle yield insights into the development and evolution of the turtle-specific body plan.</title>
        <authorList>
            <person name="Wang Z."/>
            <person name="Pascual-Anaya J."/>
            <person name="Zadissa A."/>
            <person name="Li W."/>
            <person name="Niimura Y."/>
            <person name="Huang Z."/>
            <person name="Li C."/>
            <person name="White S."/>
            <person name="Xiong Z."/>
            <person name="Fang D."/>
            <person name="Wang B."/>
            <person name="Ming Y."/>
            <person name="Chen Y."/>
            <person name="Zheng Y."/>
            <person name="Kuraku S."/>
            <person name="Pignatelli M."/>
            <person name="Herrero J."/>
            <person name="Beal K."/>
            <person name="Nozawa M."/>
            <person name="Li Q."/>
            <person name="Wang J."/>
            <person name="Zhang H."/>
            <person name="Yu L."/>
            <person name="Shigenobu S."/>
            <person name="Wang J."/>
            <person name="Liu J."/>
            <person name="Flicek P."/>
            <person name="Searle S."/>
            <person name="Wang J."/>
            <person name="Kuratani S."/>
            <person name="Yin Y."/>
            <person name="Aken B."/>
            <person name="Zhang G."/>
            <person name="Irie N."/>
        </authorList>
    </citation>
    <scope>NUCLEOTIDE SEQUENCE [LARGE SCALE GENOMIC DNA]</scope>
</reference>
<dbReference type="EMBL" id="KB517806">
    <property type="protein sequence ID" value="EMP39015.1"/>
    <property type="molecule type" value="Genomic_DNA"/>
</dbReference>
<protein>
    <submittedName>
        <fullName evidence="3">Zinc finger and SCAN domain-containing protein 20</fullName>
    </submittedName>
</protein>
<feature type="region of interest" description="Disordered" evidence="1">
    <location>
        <begin position="102"/>
        <end position="139"/>
    </location>
</feature>
<gene>
    <name evidence="3" type="ORF">UY3_03734</name>
</gene>
<feature type="domain" description="Myb/SANT-like DNA-binding" evidence="2">
    <location>
        <begin position="9"/>
        <end position="98"/>
    </location>
</feature>
<evidence type="ECO:0000259" key="2">
    <source>
        <dbReference type="Pfam" id="PF13837"/>
    </source>
</evidence>
<dbReference type="PANTHER" id="PTHR47595">
    <property type="entry name" value="HEAT SHOCK 70 KDA PROTEIN 14"/>
    <property type="match status" value="1"/>
</dbReference>
<organism evidence="3 4">
    <name type="scientific">Chelonia mydas</name>
    <name type="common">Green sea-turtle</name>
    <name type="synonym">Chelonia agassizi</name>
    <dbReference type="NCBI Taxonomy" id="8469"/>
    <lineage>
        <taxon>Eukaryota</taxon>
        <taxon>Metazoa</taxon>
        <taxon>Chordata</taxon>
        <taxon>Craniata</taxon>
        <taxon>Vertebrata</taxon>
        <taxon>Euteleostomi</taxon>
        <taxon>Archelosauria</taxon>
        <taxon>Testudinata</taxon>
        <taxon>Testudines</taxon>
        <taxon>Cryptodira</taxon>
        <taxon>Durocryptodira</taxon>
        <taxon>Americhelydia</taxon>
        <taxon>Chelonioidea</taxon>
        <taxon>Cheloniidae</taxon>
        <taxon>Chelonia</taxon>
    </lineage>
</organism>
<feature type="compositionally biased region" description="Acidic residues" evidence="1">
    <location>
        <begin position="124"/>
        <end position="139"/>
    </location>
</feature>